<comment type="subcellular location">
    <subcellularLocation>
        <location evidence="1 7">Cell outer membrane</location>
        <topology evidence="1 7">Multi-pass membrane protein</topology>
    </subcellularLocation>
</comment>
<evidence type="ECO:0000256" key="6">
    <source>
        <dbReference type="ARBA" id="ARBA00023237"/>
    </source>
</evidence>
<dbReference type="NCBIfam" id="TIGR04056">
    <property type="entry name" value="OMP_RagA_SusC"/>
    <property type="match status" value="1"/>
</dbReference>
<feature type="domain" description="Secretin/TonB short N-terminal" evidence="9">
    <location>
        <begin position="86"/>
        <end position="137"/>
    </location>
</feature>
<gene>
    <name evidence="10" type="ORF">DEO27_017490</name>
</gene>
<dbReference type="GO" id="GO:0009279">
    <property type="term" value="C:cell outer membrane"/>
    <property type="evidence" value="ECO:0007669"/>
    <property type="project" value="UniProtKB-SubCell"/>
</dbReference>
<evidence type="ECO:0000256" key="3">
    <source>
        <dbReference type="ARBA" id="ARBA00022452"/>
    </source>
</evidence>
<dbReference type="InterPro" id="IPR011662">
    <property type="entry name" value="Secretin/TonB_short_N"/>
</dbReference>
<dbReference type="InterPro" id="IPR008969">
    <property type="entry name" value="CarboxyPept-like_regulatory"/>
</dbReference>
<dbReference type="InterPro" id="IPR023996">
    <property type="entry name" value="TonB-dep_OMP_SusC/RagA"/>
</dbReference>
<protein>
    <submittedName>
        <fullName evidence="10">SusC/RagA family TonB-linked outer membrane protein</fullName>
    </submittedName>
</protein>
<dbReference type="SMART" id="SM00965">
    <property type="entry name" value="STN"/>
    <property type="match status" value="1"/>
</dbReference>
<name>A0A5C1I0P0_9SPHI</name>
<dbReference type="Pfam" id="PF13715">
    <property type="entry name" value="CarbopepD_reg_2"/>
    <property type="match status" value="1"/>
</dbReference>
<dbReference type="InterPro" id="IPR036942">
    <property type="entry name" value="Beta-barrel_TonB_sf"/>
</dbReference>
<dbReference type="PROSITE" id="PS52016">
    <property type="entry name" value="TONB_DEPENDENT_REC_3"/>
    <property type="match status" value="1"/>
</dbReference>
<proteinExistence type="inferred from homology"/>
<evidence type="ECO:0000313" key="10">
    <source>
        <dbReference type="EMBL" id="QEM11742.1"/>
    </source>
</evidence>
<keyword evidence="6 7" id="KW-0998">Cell outer membrane</keyword>
<dbReference type="RefSeq" id="WP_112567572.1">
    <property type="nucleotide sequence ID" value="NZ_CP043450.1"/>
</dbReference>
<dbReference type="NCBIfam" id="TIGR04057">
    <property type="entry name" value="SusC_RagA_signa"/>
    <property type="match status" value="1"/>
</dbReference>
<dbReference type="Gene3D" id="3.55.50.30">
    <property type="match status" value="1"/>
</dbReference>
<keyword evidence="5 7" id="KW-0472">Membrane</keyword>
<accession>A0A5C1I0P0</accession>
<dbReference type="InterPro" id="IPR037066">
    <property type="entry name" value="Plug_dom_sf"/>
</dbReference>
<evidence type="ECO:0000313" key="11">
    <source>
        <dbReference type="Proteomes" id="UP000251402"/>
    </source>
</evidence>
<sequence length="1217" mass="133596">MYRFYSKTNGGAGCSFPGRVIEPGGPPPGLPDLFNEWRKSMFHPRILILLFLLIAGFTVNAQTVTISVKKATLPEVFREIKKQTGYDFVYTSEVLKSGHRVSINASKKSLAEVLDQCFKGQPFSYKIVAKTIIITGKNDPLITQGPNSEAQELVHGHVYDERNQPLAGATLRIIDGRVSAVSDERGNYVIMEIPANARLTVSYVGYKSDTVDIAGRNEVNFTLKLAATEMKEVVVSTGYQTLSKERATGSFAKPDMQIFNDRAGSTDVLTRLDGLVPGLTVLTGTGSMASINRGSQPVQQVLIRGTSSVSITSQPLYVVNGVQVPDLTNINTNDIADITVLKDASAAAIWGARATNGVIVVTTKSGRRNQKVKIAYSGYLNYQGKPDFNYQPWLNSAQYIEVAKSTFNPTLYPYRSLGTSFIAPHEQLLYDQSRGLISAAQANAGLDSLSRINNTDQLRKFGYSNAYTNNHTISASGGSAGYDFYTSFSFADTHSKEVGSTNKTYQLTLNQNFNAAKILKVSLITSIGNNLASAKRPMSVLSSILPYQLFQDANGNNLNMDYVQGLSPETRADYQARSGINLGYNPLNEINSGFTKTNAINANVTGTFTLNIWKGLSFVGTYGYQRSPATTESYDDISEYSMRKQLLSFTVAPTVGSTPVYYLPNTGGKYQDTHTDTRNWTVRNQLVYSTTLRSGQDRMNVQIGQEAQDVLVTNRTNSVLGYDLNLQTYPLLDYARLSNGVFGTVSSGRSVYTEAPFTSIETESRFKSYFGLFNYTLNNRYALDASIRKDQSNLFGSSKSGQKKPAYSIGGKWLMGQEAFIKQLTWLNDLGLRATYGVTGNSPYIGAAALQDILFADDINANTGAGYSIANPANIGLSWESTHTVNIGVDFAILNNRISGSIDVYNKHTTDLLGNQPVNPLVGITSTTGNIGSLTNKGIEVSLRAIALNFTDFKWSVGATFAYNRNKVDSYADLLPFQLTDTYRIQSPTGAPLPGYGLNPLFAYRFAGLDNLGDPQIKLADGKIVKTYGAASAKDLVYMGSQIPKFNGGISNSFEYKGFTLSTNLIYNLGAVMRRDVNQFYTGRLTNGGFYSNITTAFLDRWQKPGDEAVTNIPSYVADPFTDFTRRYTAYYTMADINVVSASYIKLRDVTLAYNLPAKTIQSLKISSARIYLQTGNFMIWKANKYNIDPEYQDFRSGGRGLPPYKHNFAIGINASF</sequence>
<keyword evidence="11" id="KW-1185">Reference proteome</keyword>
<dbReference type="Gene3D" id="2.170.130.10">
    <property type="entry name" value="TonB-dependent receptor, plug domain"/>
    <property type="match status" value="1"/>
</dbReference>
<dbReference type="Pfam" id="PF07715">
    <property type="entry name" value="Plug"/>
    <property type="match status" value="1"/>
</dbReference>
<evidence type="ECO:0000256" key="2">
    <source>
        <dbReference type="ARBA" id="ARBA00022448"/>
    </source>
</evidence>
<keyword evidence="3 7" id="KW-1134">Transmembrane beta strand</keyword>
<dbReference type="InterPro" id="IPR039426">
    <property type="entry name" value="TonB-dep_rcpt-like"/>
</dbReference>
<dbReference type="EMBL" id="CP043450">
    <property type="protein sequence ID" value="QEM11742.1"/>
    <property type="molecule type" value="Genomic_DNA"/>
</dbReference>
<comment type="similarity">
    <text evidence="7">Belongs to the TonB-dependent receptor family.</text>
</comment>
<evidence type="ECO:0000256" key="5">
    <source>
        <dbReference type="ARBA" id="ARBA00023136"/>
    </source>
</evidence>
<dbReference type="Gene3D" id="2.60.40.1120">
    <property type="entry name" value="Carboxypeptidase-like, regulatory domain"/>
    <property type="match status" value="1"/>
</dbReference>
<evidence type="ECO:0000256" key="1">
    <source>
        <dbReference type="ARBA" id="ARBA00004571"/>
    </source>
</evidence>
<evidence type="ECO:0000256" key="7">
    <source>
        <dbReference type="PROSITE-ProRule" id="PRU01360"/>
    </source>
</evidence>
<dbReference type="OrthoDB" id="9768177at2"/>
<dbReference type="InterPro" id="IPR023997">
    <property type="entry name" value="TonB-dep_OMP_SusC/RagA_CS"/>
</dbReference>
<dbReference type="SUPFAM" id="SSF49464">
    <property type="entry name" value="Carboxypeptidase regulatory domain-like"/>
    <property type="match status" value="1"/>
</dbReference>
<evidence type="ECO:0000256" key="8">
    <source>
        <dbReference type="SAM" id="Phobius"/>
    </source>
</evidence>
<dbReference type="Pfam" id="PF07660">
    <property type="entry name" value="STN"/>
    <property type="match status" value="1"/>
</dbReference>
<keyword evidence="8" id="KW-1133">Transmembrane helix</keyword>
<reference evidence="10" key="1">
    <citation type="submission" date="2019-08" db="EMBL/GenBank/DDBJ databases">
        <title>Comparative genome analysis confer to the adaptation heavy metal polluted environment.</title>
        <authorList>
            <person name="Li Y."/>
        </authorList>
    </citation>
    <scope>NUCLEOTIDE SEQUENCE [LARGE SCALE GENOMIC DNA]</scope>
    <source>
        <strain evidence="10">P1</strain>
    </source>
</reference>
<dbReference type="KEGG" id="mrub:DEO27_017490"/>
<dbReference type="Gene3D" id="2.40.170.20">
    <property type="entry name" value="TonB-dependent receptor, beta-barrel domain"/>
    <property type="match status" value="1"/>
</dbReference>
<feature type="transmembrane region" description="Helical" evidence="8">
    <location>
        <begin position="46"/>
        <end position="68"/>
    </location>
</feature>
<evidence type="ECO:0000256" key="4">
    <source>
        <dbReference type="ARBA" id="ARBA00022692"/>
    </source>
</evidence>
<evidence type="ECO:0000259" key="9">
    <source>
        <dbReference type="SMART" id="SM00965"/>
    </source>
</evidence>
<organism evidence="10 11">
    <name type="scientific">Mucilaginibacter rubeus</name>
    <dbReference type="NCBI Taxonomy" id="2027860"/>
    <lineage>
        <taxon>Bacteria</taxon>
        <taxon>Pseudomonadati</taxon>
        <taxon>Bacteroidota</taxon>
        <taxon>Sphingobacteriia</taxon>
        <taxon>Sphingobacteriales</taxon>
        <taxon>Sphingobacteriaceae</taxon>
        <taxon>Mucilaginibacter</taxon>
    </lineage>
</organism>
<keyword evidence="2 7" id="KW-0813">Transport</keyword>
<dbReference type="Proteomes" id="UP000251402">
    <property type="component" value="Chromosome"/>
</dbReference>
<keyword evidence="4 7" id="KW-0812">Transmembrane</keyword>
<dbReference type="InterPro" id="IPR012910">
    <property type="entry name" value="Plug_dom"/>
</dbReference>
<dbReference type="AlphaFoldDB" id="A0A5C1I0P0"/>
<dbReference type="SUPFAM" id="SSF56935">
    <property type="entry name" value="Porins"/>
    <property type="match status" value="1"/>
</dbReference>